<keyword evidence="2" id="KW-1185">Reference proteome</keyword>
<evidence type="ECO:0000313" key="1">
    <source>
        <dbReference type="EMBL" id="GME89577.1"/>
    </source>
</evidence>
<sequence>MNRLEHIVKRTLSNSPATRHKHSSPALSTKSNQMGTEFVTSSRQRPLSSPNDLFLDSLNSFETTNSGKIEVTKTQTAIDGNNSFFKAALSILIWVIIGYTKSWLSEYIQRSFQFFGTPLSNFSQEESLVFGISFSSFLFLPQLLLGKDSWSTLS</sequence>
<protein>
    <submittedName>
        <fullName evidence="1">Unnamed protein product</fullName>
    </submittedName>
</protein>
<reference evidence="1" key="1">
    <citation type="submission" date="2023-04" db="EMBL/GenBank/DDBJ databases">
        <title>Ambrosiozyma monospora NBRC 10751.</title>
        <authorList>
            <person name="Ichikawa N."/>
            <person name="Sato H."/>
            <person name="Tonouchi N."/>
        </authorList>
    </citation>
    <scope>NUCLEOTIDE SEQUENCE</scope>
    <source>
        <strain evidence="1">NBRC 10751</strain>
    </source>
</reference>
<dbReference type="EMBL" id="BSXS01007622">
    <property type="protein sequence ID" value="GME89577.1"/>
    <property type="molecule type" value="Genomic_DNA"/>
</dbReference>
<name>A0ACB5TIR4_AMBMO</name>
<comment type="caution">
    <text evidence="1">The sequence shown here is derived from an EMBL/GenBank/DDBJ whole genome shotgun (WGS) entry which is preliminary data.</text>
</comment>
<dbReference type="Proteomes" id="UP001165064">
    <property type="component" value="Unassembled WGS sequence"/>
</dbReference>
<organism evidence="1 2">
    <name type="scientific">Ambrosiozyma monospora</name>
    <name type="common">Yeast</name>
    <name type="synonym">Endomycopsis monosporus</name>
    <dbReference type="NCBI Taxonomy" id="43982"/>
    <lineage>
        <taxon>Eukaryota</taxon>
        <taxon>Fungi</taxon>
        <taxon>Dikarya</taxon>
        <taxon>Ascomycota</taxon>
        <taxon>Saccharomycotina</taxon>
        <taxon>Pichiomycetes</taxon>
        <taxon>Pichiales</taxon>
        <taxon>Pichiaceae</taxon>
        <taxon>Ambrosiozyma</taxon>
    </lineage>
</organism>
<accession>A0ACB5TIR4</accession>
<evidence type="ECO:0000313" key="2">
    <source>
        <dbReference type="Proteomes" id="UP001165064"/>
    </source>
</evidence>
<gene>
    <name evidence="1" type="ORF">Amon02_000853500</name>
</gene>
<proteinExistence type="predicted"/>